<sequence>MTEMYVSLKEAAELEEIKYNSLVQKIRRSPEKYQVKKADGSSDKDLKLVAVSSLSKSARNAYKEREKLRKLAEAPAGKCETILDIRQEAPWYVGTDIEWYMSTYKEHYFKGIELRNIIRKFLEYDDRGRTQYAEEFSEKYLGKNKRTLYRYIESYNVALAWADRLGKEDGCNYEFFTVLALSRKPKQTGMFPSFTPEVKQAIQNIWFDKEFALNQQTKENLYEVLEELAAIKHWEYIPSYQSVVRYINYLMTEGRMSNAHLLAKGDIKEYKNKVMVKASRNTKALQVMEVVMGDEHTFDCWVSYTMPNGKTKPIRPVLCAWVDVRSRTVMGDIICEHANMQILKQSLLKMLYQEHGGVPKYLYIDNGKDYTGFEMTGRSRKERHGNELAFEEEVRGFYKSIGILDDHRAKPYEAWNKGEVERFFETVCSQFSKKMASYTGTLTGSRTDAKIPKDIEKMHKAGQLLTMDEFYAEWDKWLHEKYEHRNHGGLKKQREEWLTPWEVYENAERYVKAAPPKSYATLLMMKAEKVLVRNIGIVRNGYEYRADELYDYNGKKVNIRYDPDDITTLYVFDQSGKQICEAVSQELLTFGKVSDNEISHMKMQDRQLKRDQERLKNARKPFDEIHEEYAGFKSTVGGIDLTIEGRVRKDKMVAFPQSKLYQKNPELREKKADEETESTYFDKNAEKALKKLRALEG</sequence>
<gene>
    <name evidence="2" type="ORF">DWY69_27165</name>
</gene>
<dbReference type="InterPro" id="IPR004189">
    <property type="entry name" value="Phage_Mu_transposase"/>
</dbReference>
<organism evidence="2 3">
    <name type="scientific">Eisenbergiella massiliensis</name>
    <dbReference type="NCBI Taxonomy" id="1720294"/>
    <lineage>
        <taxon>Bacteria</taxon>
        <taxon>Bacillati</taxon>
        <taxon>Bacillota</taxon>
        <taxon>Clostridia</taxon>
        <taxon>Lachnospirales</taxon>
        <taxon>Lachnospiraceae</taxon>
        <taxon>Eisenbergiella</taxon>
    </lineage>
</organism>
<evidence type="ECO:0000259" key="1">
    <source>
        <dbReference type="PROSITE" id="PS50994"/>
    </source>
</evidence>
<protein>
    <submittedName>
        <fullName evidence="2">Transposase</fullName>
    </submittedName>
</protein>
<dbReference type="InterPro" id="IPR015378">
    <property type="entry name" value="Transposase-like_Mu_C"/>
</dbReference>
<dbReference type="InterPro" id="IPR012337">
    <property type="entry name" value="RNaseH-like_sf"/>
</dbReference>
<comment type="caution">
    <text evidence="2">The sequence shown here is derived from an EMBL/GenBank/DDBJ whole genome shotgun (WGS) entry which is preliminary data.</text>
</comment>
<dbReference type="GO" id="GO:0015074">
    <property type="term" value="P:DNA integration"/>
    <property type="evidence" value="ECO:0007669"/>
    <property type="project" value="InterPro"/>
</dbReference>
<dbReference type="GO" id="GO:0004803">
    <property type="term" value="F:transposase activity"/>
    <property type="evidence" value="ECO:0007669"/>
    <property type="project" value="InterPro"/>
</dbReference>
<dbReference type="Gene3D" id="2.30.30.130">
    <property type="entry name" value="Transposase, Mu, C-terminal"/>
    <property type="match status" value="1"/>
</dbReference>
<reference evidence="2 3" key="1">
    <citation type="submission" date="2018-08" db="EMBL/GenBank/DDBJ databases">
        <title>A genome reference for cultivated species of the human gut microbiota.</title>
        <authorList>
            <person name="Zou Y."/>
            <person name="Xue W."/>
            <person name="Luo G."/>
        </authorList>
    </citation>
    <scope>NUCLEOTIDE SEQUENCE [LARGE SCALE GENOMIC DNA]</scope>
    <source>
        <strain evidence="2 3">AF26-4BH</strain>
    </source>
</reference>
<dbReference type="Proteomes" id="UP000261166">
    <property type="component" value="Unassembled WGS sequence"/>
</dbReference>
<dbReference type="EMBL" id="QVLU01000039">
    <property type="protein sequence ID" value="RGE64544.1"/>
    <property type="molecule type" value="Genomic_DNA"/>
</dbReference>
<dbReference type="InterPro" id="IPR001584">
    <property type="entry name" value="Integrase_cat-core"/>
</dbReference>
<dbReference type="InterPro" id="IPR036397">
    <property type="entry name" value="RNaseH_sf"/>
</dbReference>
<dbReference type="SUPFAM" id="SSF50610">
    <property type="entry name" value="mu transposase, C-terminal domain"/>
    <property type="match status" value="1"/>
</dbReference>
<feature type="domain" description="Integrase catalytic" evidence="1">
    <location>
        <begin position="292"/>
        <end position="508"/>
    </location>
</feature>
<dbReference type="OrthoDB" id="9794201at2"/>
<dbReference type="Pfam" id="PF09299">
    <property type="entry name" value="Mu-transpos_C"/>
    <property type="match status" value="1"/>
</dbReference>
<dbReference type="AlphaFoldDB" id="A0A3E3IBV8"/>
<accession>A0A3E3IBV8</accession>
<dbReference type="GO" id="GO:0003677">
    <property type="term" value="F:DNA binding"/>
    <property type="evidence" value="ECO:0007669"/>
    <property type="project" value="InterPro"/>
</dbReference>
<dbReference type="Pfam" id="PF02914">
    <property type="entry name" value="DDE_2"/>
    <property type="match status" value="1"/>
</dbReference>
<dbReference type="GO" id="GO:0006313">
    <property type="term" value="P:DNA transposition"/>
    <property type="evidence" value="ECO:0007669"/>
    <property type="project" value="InterPro"/>
</dbReference>
<dbReference type="RefSeq" id="WP_025489404.1">
    <property type="nucleotide sequence ID" value="NZ_JBKVAZ010000010.1"/>
</dbReference>
<dbReference type="Gene3D" id="3.30.420.10">
    <property type="entry name" value="Ribonuclease H-like superfamily/Ribonuclease H"/>
    <property type="match status" value="1"/>
</dbReference>
<proteinExistence type="predicted"/>
<dbReference type="PROSITE" id="PS50994">
    <property type="entry name" value="INTEGRASE"/>
    <property type="match status" value="1"/>
</dbReference>
<evidence type="ECO:0000313" key="2">
    <source>
        <dbReference type="EMBL" id="RGE64544.1"/>
    </source>
</evidence>
<dbReference type="InterPro" id="IPR009004">
    <property type="entry name" value="Transposase_Mu_C"/>
</dbReference>
<dbReference type="SUPFAM" id="SSF53098">
    <property type="entry name" value="Ribonuclease H-like"/>
    <property type="match status" value="1"/>
</dbReference>
<name>A0A3E3IBV8_9FIRM</name>
<evidence type="ECO:0000313" key="3">
    <source>
        <dbReference type="Proteomes" id="UP000261166"/>
    </source>
</evidence>